<reference evidence="1 2" key="1">
    <citation type="journal article" date="2019" name="Commun. Biol.">
        <title>The bagworm genome reveals a unique fibroin gene that provides high tensile strength.</title>
        <authorList>
            <person name="Kono N."/>
            <person name="Nakamura H."/>
            <person name="Ohtoshi R."/>
            <person name="Tomita M."/>
            <person name="Numata K."/>
            <person name="Arakawa K."/>
        </authorList>
    </citation>
    <scope>NUCLEOTIDE SEQUENCE [LARGE SCALE GENOMIC DNA]</scope>
</reference>
<proteinExistence type="predicted"/>
<sequence length="168" mass="19124">MPQAAFYGRLFATWWVRARAPPVSTSNATTLPQCITACYFTNIYNYIEHVCNSPLTLDLSFHYEFSSNEIHKKKGSPIVDALEGHFSRSGRRVARRYLGRSADLQAKNKTNLFYTHLLPIWLTVSELRSASHTMIKLFRDPQSMTIHSTIHDPAPLGRVLSLRGGERD</sequence>
<gene>
    <name evidence="1" type="ORF">EVAR_21256_1</name>
</gene>
<name>A0A4C1WPU1_EUMVA</name>
<accession>A0A4C1WPU1</accession>
<organism evidence="1 2">
    <name type="scientific">Eumeta variegata</name>
    <name type="common">Bagworm moth</name>
    <name type="synonym">Eumeta japonica</name>
    <dbReference type="NCBI Taxonomy" id="151549"/>
    <lineage>
        <taxon>Eukaryota</taxon>
        <taxon>Metazoa</taxon>
        <taxon>Ecdysozoa</taxon>
        <taxon>Arthropoda</taxon>
        <taxon>Hexapoda</taxon>
        <taxon>Insecta</taxon>
        <taxon>Pterygota</taxon>
        <taxon>Neoptera</taxon>
        <taxon>Endopterygota</taxon>
        <taxon>Lepidoptera</taxon>
        <taxon>Glossata</taxon>
        <taxon>Ditrysia</taxon>
        <taxon>Tineoidea</taxon>
        <taxon>Psychidae</taxon>
        <taxon>Oiketicinae</taxon>
        <taxon>Eumeta</taxon>
    </lineage>
</organism>
<dbReference type="AlphaFoldDB" id="A0A4C1WPU1"/>
<evidence type="ECO:0000313" key="2">
    <source>
        <dbReference type="Proteomes" id="UP000299102"/>
    </source>
</evidence>
<dbReference type="EMBL" id="BGZK01000596">
    <property type="protein sequence ID" value="GBP52125.1"/>
    <property type="molecule type" value="Genomic_DNA"/>
</dbReference>
<evidence type="ECO:0000313" key="1">
    <source>
        <dbReference type="EMBL" id="GBP52125.1"/>
    </source>
</evidence>
<protein>
    <submittedName>
        <fullName evidence="1">Uncharacterized protein</fullName>
    </submittedName>
</protein>
<dbReference type="Proteomes" id="UP000299102">
    <property type="component" value="Unassembled WGS sequence"/>
</dbReference>
<comment type="caution">
    <text evidence="1">The sequence shown here is derived from an EMBL/GenBank/DDBJ whole genome shotgun (WGS) entry which is preliminary data.</text>
</comment>
<keyword evidence="2" id="KW-1185">Reference proteome</keyword>